<reference evidence="11 12" key="1">
    <citation type="submission" date="2017-01" db="EMBL/GenBank/DDBJ databases">
        <title>A new Hymenobacter.</title>
        <authorList>
            <person name="Liang Y."/>
            <person name="Feng F."/>
        </authorList>
    </citation>
    <scope>NUCLEOTIDE SEQUENCE [LARGE SCALE GENOMIC DNA]</scope>
    <source>
        <strain evidence="11">MIMBbqt21</strain>
    </source>
</reference>
<dbReference type="InterPro" id="IPR001240">
    <property type="entry name" value="PRAI_dom"/>
</dbReference>
<dbReference type="EC" id="5.3.1.24" evidence="3 9"/>
<dbReference type="InterPro" id="IPR013785">
    <property type="entry name" value="Aldolase_TIM"/>
</dbReference>
<proteinExistence type="inferred from homology"/>
<sequence>MAITESTTALAKDQADNKLRIKVCGMKFAENIAEVAMLEPDFLGFIFVSSSSRYVADILDPRQLRALPLNIKRVGVFVNETSATILRLAGQYGLDLVQLHGEEKPEQCAELQATGLPVMKAFPVGETFDFATLMPYVSSCTYFLFDTKTDLRGGSGHTFDWSLLESYPLSIPYFLAGGIELSHLPKLQELQLPGLFAVDLNSRFETAPGLKNVDLLCEMLLALRNKPMN</sequence>
<dbReference type="HAMAP" id="MF_00135">
    <property type="entry name" value="PRAI"/>
    <property type="match status" value="1"/>
</dbReference>
<dbReference type="SUPFAM" id="SSF51366">
    <property type="entry name" value="Ribulose-phoshate binding barrel"/>
    <property type="match status" value="1"/>
</dbReference>
<keyword evidence="7 9" id="KW-0057">Aromatic amino acid biosynthesis</keyword>
<keyword evidence="12" id="KW-1185">Reference proteome</keyword>
<keyword evidence="5 9" id="KW-0028">Amino-acid biosynthesis</keyword>
<dbReference type="AlphaFoldDB" id="A0A243WCY5"/>
<comment type="catalytic activity">
    <reaction evidence="1 9">
        <text>N-(5-phospho-beta-D-ribosyl)anthranilate = 1-(2-carboxyphenylamino)-1-deoxy-D-ribulose 5-phosphate</text>
        <dbReference type="Rhea" id="RHEA:21540"/>
        <dbReference type="ChEBI" id="CHEBI:18277"/>
        <dbReference type="ChEBI" id="CHEBI:58613"/>
        <dbReference type="EC" id="5.3.1.24"/>
    </reaction>
</comment>
<keyword evidence="8 9" id="KW-0413">Isomerase</keyword>
<dbReference type="GO" id="GO:0004640">
    <property type="term" value="F:phosphoribosylanthranilate isomerase activity"/>
    <property type="evidence" value="ECO:0007669"/>
    <property type="project" value="UniProtKB-UniRule"/>
</dbReference>
<evidence type="ECO:0000256" key="8">
    <source>
        <dbReference type="ARBA" id="ARBA00023235"/>
    </source>
</evidence>
<comment type="pathway">
    <text evidence="2 9">Amino-acid biosynthesis; L-tryptophan biosynthesis; L-tryptophan from chorismate: step 3/5.</text>
</comment>
<dbReference type="CDD" id="cd00405">
    <property type="entry name" value="PRAI"/>
    <property type="match status" value="1"/>
</dbReference>
<evidence type="ECO:0000256" key="5">
    <source>
        <dbReference type="ARBA" id="ARBA00022605"/>
    </source>
</evidence>
<evidence type="ECO:0000259" key="10">
    <source>
        <dbReference type="Pfam" id="PF00697"/>
    </source>
</evidence>
<dbReference type="RefSeq" id="WP_086595316.1">
    <property type="nucleotide sequence ID" value="NZ_MTSE01000009.1"/>
</dbReference>
<dbReference type="UniPathway" id="UPA00035">
    <property type="reaction ID" value="UER00042"/>
</dbReference>
<dbReference type="EMBL" id="MTSE01000009">
    <property type="protein sequence ID" value="OUJ72631.1"/>
    <property type="molecule type" value="Genomic_DNA"/>
</dbReference>
<evidence type="ECO:0000256" key="1">
    <source>
        <dbReference type="ARBA" id="ARBA00001164"/>
    </source>
</evidence>
<protein>
    <recommendedName>
        <fullName evidence="4 9">N-(5'-phosphoribosyl)anthranilate isomerase</fullName>
        <shortName evidence="9">PRAI</shortName>
        <ecNumber evidence="3 9">5.3.1.24</ecNumber>
    </recommendedName>
</protein>
<evidence type="ECO:0000313" key="12">
    <source>
        <dbReference type="Proteomes" id="UP000194873"/>
    </source>
</evidence>
<evidence type="ECO:0000256" key="3">
    <source>
        <dbReference type="ARBA" id="ARBA00012572"/>
    </source>
</evidence>
<evidence type="ECO:0000256" key="7">
    <source>
        <dbReference type="ARBA" id="ARBA00023141"/>
    </source>
</evidence>
<evidence type="ECO:0000313" key="11">
    <source>
        <dbReference type="EMBL" id="OUJ72631.1"/>
    </source>
</evidence>
<dbReference type="Gene3D" id="3.20.20.70">
    <property type="entry name" value="Aldolase class I"/>
    <property type="match status" value="1"/>
</dbReference>
<name>A0A243WCY5_9BACT</name>
<evidence type="ECO:0000256" key="9">
    <source>
        <dbReference type="HAMAP-Rule" id="MF_00135"/>
    </source>
</evidence>
<feature type="domain" description="N-(5'phosphoribosyl) anthranilate isomerase (PRAI)" evidence="10">
    <location>
        <begin position="22"/>
        <end position="217"/>
    </location>
</feature>
<dbReference type="Proteomes" id="UP000194873">
    <property type="component" value="Unassembled WGS sequence"/>
</dbReference>
<dbReference type="OrthoDB" id="9786954at2"/>
<dbReference type="InterPro" id="IPR011060">
    <property type="entry name" value="RibuloseP-bd_barrel"/>
</dbReference>
<comment type="caution">
    <text evidence="11">The sequence shown here is derived from an EMBL/GenBank/DDBJ whole genome shotgun (WGS) entry which is preliminary data.</text>
</comment>
<comment type="similarity">
    <text evidence="9">Belongs to the TrpF family.</text>
</comment>
<evidence type="ECO:0000256" key="4">
    <source>
        <dbReference type="ARBA" id="ARBA00022272"/>
    </source>
</evidence>
<dbReference type="Pfam" id="PF00697">
    <property type="entry name" value="PRAI"/>
    <property type="match status" value="1"/>
</dbReference>
<dbReference type="GO" id="GO:0000162">
    <property type="term" value="P:L-tryptophan biosynthetic process"/>
    <property type="evidence" value="ECO:0007669"/>
    <property type="project" value="UniProtKB-UniRule"/>
</dbReference>
<dbReference type="InterPro" id="IPR044643">
    <property type="entry name" value="TrpF_fam"/>
</dbReference>
<evidence type="ECO:0000256" key="6">
    <source>
        <dbReference type="ARBA" id="ARBA00022822"/>
    </source>
</evidence>
<organism evidence="11 12">
    <name type="scientific">Hymenobacter crusticola</name>
    <dbReference type="NCBI Taxonomy" id="1770526"/>
    <lineage>
        <taxon>Bacteria</taxon>
        <taxon>Pseudomonadati</taxon>
        <taxon>Bacteroidota</taxon>
        <taxon>Cytophagia</taxon>
        <taxon>Cytophagales</taxon>
        <taxon>Hymenobacteraceae</taxon>
        <taxon>Hymenobacter</taxon>
    </lineage>
</organism>
<dbReference type="PANTHER" id="PTHR42894">
    <property type="entry name" value="N-(5'-PHOSPHORIBOSYL)ANTHRANILATE ISOMERASE"/>
    <property type="match status" value="1"/>
</dbReference>
<gene>
    <name evidence="9" type="primary">trpF</name>
    <name evidence="11" type="ORF">BXP70_17095</name>
</gene>
<dbReference type="PANTHER" id="PTHR42894:SF1">
    <property type="entry name" value="N-(5'-PHOSPHORIBOSYL)ANTHRANILATE ISOMERASE"/>
    <property type="match status" value="1"/>
</dbReference>
<keyword evidence="6 9" id="KW-0822">Tryptophan biosynthesis</keyword>
<accession>A0A243WCY5</accession>
<evidence type="ECO:0000256" key="2">
    <source>
        <dbReference type="ARBA" id="ARBA00004664"/>
    </source>
</evidence>